<evidence type="ECO:0000313" key="1">
    <source>
        <dbReference type="EMBL" id="AXC41457.1"/>
    </source>
</evidence>
<reference evidence="2" key="1">
    <citation type="submission" date="2018-05" db="EMBL/GenBank/DDBJ databases">
        <title>Host range determinants of Salmonella infecting bacteriophages.</title>
        <authorList>
            <person name="Gencay Y.E."/>
        </authorList>
    </citation>
    <scope>NUCLEOTIDE SEQUENCE [LARGE SCALE GENOMIC DNA]</scope>
</reference>
<dbReference type="GeneID" id="54996128"/>
<sequence length="241" mass="26783">MSIKKNLAEIISLARGCNGKRVSELNELEAHAVAFCSEFYPAYLDASGQPKYNKDCEEVTLAASYISLRRLIQTVDPTIKGFSANSYHVFADIELPRFKEGPAKTALECYPNILMIPPKKCEYDHLPRLQKFTAAPYSSLSELKLGIVSTLAQLHLSIIDSNVEATPTLLAAHYEILRDPEQARKVARSVKFDITTILDTEQETRPRGSVDYSALNSESSYLATFLFMASKGVILKVNKDG</sequence>
<name>A0A2Z5HP02_9CAUD</name>
<dbReference type="RefSeq" id="YP_009805416.1">
    <property type="nucleotide sequence ID" value="NC_048008.1"/>
</dbReference>
<accession>A0A2Z5HP02</accession>
<evidence type="ECO:0000313" key="2">
    <source>
        <dbReference type="Proteomes" id="UP000252825"/>
    </source>
</evidence>
<protein>
    <submittedName>
        <fullName evidence="1">Uncharacterized protein</fullName>
    </submittedName>
</protein>
<keyword evidence="2" id="KW-1185">Reference proteome</keyword>
<dbReference type="KEGG" id="vg:54996128"/>
<proteinExistence type="predicted"/>
<organism evidence="1 2">
    <name type="scientific">Salmonella phage S126</name>
    <dbReference type="NCBI Taxonomy" id="2231352"/>
    <lineage>
        <taxon>Viruses</taxon>
        <taxon>Duplodnaviria</taxon>
        <taxon>Heunggongvirae</taxon>
        <taxon>Uroviricota</taxon>
        <taxon>Caudoviricetes</taxon>
        <taxon>Demerecviridae</taxon>
        <taxon>Markadamsvirinae</taxon>
        <taxon>Epseptimavirus</taxon>
        <taxon>Epseptimavirus S126</taxon>
    </lineage>
</organism>
<dbReference type="Proteomes" id="UP000252825">
    <property type="component" value="Segment"/>
</dbReference>
<dbReference type="EMBL" id="MH370376">
    <property type="protein sequence ID" value="AXC41457.1"/>
    <property type="molecule type" value="Genomic_DNA"/>
</dbReference>